<evidence type="ECO:0000313" key="3">
    <source>
        <dbReference type="Proteomes" id="UP000598217"/>
    </source>
</evidence>
<feature type="region of interest" description="Disordered" evidence="1">
    <location>
        <begin position="1"/>
        <end position="26"/>
    </location>
</feature>
<accession>A0ABR9HIK6</accession>
<keyword evidence="3" id="KW-1185">Reference proteome</keyword>
<gene>
    <name evidence="2" type="ORF">H4W79_003071</name>
</gene>
<feature type="compositionally biased region" description="Pro residues" evidence="1">
    <location>
        <begin position="11"/>
        <end position="26"/>
    </location>
</feature>
<evidence type="ECO:0000256" key="1">
    <source>
        <dbReference type="SAM" id="MobiDB-lite"/>
    </source>
</evidence>
<sequence length="77" mass="8871">MIALERTRPSIPFPRWPGAITPPEPAPSTTFADLRRQGWTLWFGRHTRQYWAAHTRSMRLVCADTPEELLGLLRAIT</sequence>
<dbReference type="Proteomes" id="UP000598217">
    <property type="component" value="Unassembled WGS sequence"/>
</dbReference>
<proteinExistence type="predicted"/>
<comment type="caution">
    <text evidence="2">The sequence shown here is derived from an EMBL/GenBank/DDBJ whole genome shotgun (WGS) entry which is preliminary data.</text>
</comment>
<reference evidence="2 3" key="1">
    <citation type="submission" date="2020-10" db="EMBL/GenBank/DDBJ databases">
        <title>Sequencing the genomes of 1000 actinobacteria strains.</title>
        <authorList>
            <person name="Klenk H.-P."/>
        </authorList>
    </citation>
    <scope>NUCLEOTIDE SEQUENCE [LARGE SCALE GENOMIC DNA]</scope>
    <source>
        <strain evidence="2 3">DSM 45157</strain>
    </source>
</reference>
<organism evidence="2 3">
    <name type="scientific">Nocardiopsis terrae</name>
    <dbReference type="NCBI Taxonomy" id="372655"/>
    <lineage>
        <taxon>Bacteria</taxon>
        <taxon>Bacillati</taxon>
        <taxon>Actinomycetota</taxon>
        <taxon>Actinomycetes</taxon>
        <taxon>Streptosporangiales</taxon>
        <taxon>Nocardiopsidaceae</taxon>
        <taxon>Nocardiopsis</taxon>
    </lineage>
</organism>
<dbReference type="RefSeq" id="WP_191271776.1">
    <property type="nucleotide sequence ID" value="NZ_BMXJ01000005.1"/>
</dbReference>
<evidence type="ECO:0000313" key="2">
    <source>
        <dbReference type="EMBL" id="MBE1458857.1"/>
    </source>
</evidence>
<name>A0ABR9HIK6_9ACTN</name>
<protein>
    <submittedName>
        <fullName evidence="2">Uncharacterized protein</fullName>
    </submittedName>
</protein>
<dbReference type="EMBL" id="JADBDY010000001">
    <property type="protein sequence ID" value="MBE1458857.1"/>
    <property type="molecule type" value="Genomic_DNA"/>
</dbReference>